<dbReference type="Proteomes" id="UP000007100">
    <property type="component" value="Chromosome"/>
</dbReference>
<organism evidence="2 3">
    <name type="scientific">Acidiphilium multivorum (strain DSM 11245 / JCM 8867 / NBRC 100883 / AIU 301)</name>
    <dbReference type="NCBI Taxonomy" id="926570"/>
    <lineage>
        <taxon>Bacteria</taxon>
        <taxon>Pseudomonadati</taxon>
        <taxon>Pseudomonadota</taxon>
        <taxon>Alphaproteobacteria</taxon>
        <taxon>Acetobacterales</taxon>
        <taxon>Acidocellaceae</taxon>
        <taxon>Acidiphilium</taxon>
    </lineage>
</organism>
<dbReference type="AlphaFoldDB" id="F0J1S3"/>
<accession>F0J1S3</accession>
<dbReference type="EMBL" id="AP012035">
    <property type="protein sequence ID" value="BAJ81816.1"/>
    <property type="molecule type" value="Genomic_DNA"/>
</dbReference>
<evidence type="ECO:0000313" key="2">
    <source>
        <dbReference type="EMBL" id="BAJ81816.1"/>
    </source>
</evidence>
<name>F0J1S3_ACIMA</name>
<evidence type="ECO:0008006" key="4">
    <source>
        <dbReference type="Google" id="ProtNLM"/>
    </source>
</evidence>
<evidence type="ECO:0000313" key="3">
    <source>
        <dbReference type="Proteomes" id="UP000007100"/>
    </source>
</evidence>
<reference evidence="2 3" key="1">
    <citation type="submission" date="2010-12" db="EMBL/GenBank/DDBJ databases">
        <title>Whole genome sequence of Acidiphilium multivorum AIU301.</title>
        <authorList>
            <person name="Narita-Yamada S."/>
            <person name="Nakamura S."/>
            <person name="Ito N."/>
            <person name="Takarada H."/>
            <person name="Katano Y."/>
            <person name="Nakazawa H."/>
            <person name="Hosoyama A."/>
            <person name="Yamada R."/>
            <person name="Fujita N."/>
        </authorList>
    </citation>
    <scope>NUCLEOTIDE SEQUENCE [LARGE SCALE GENOMIC DNA]</scope>
    <source>
        <strain evidence="3">DSM 11245 / JCM 8867 / AIU301</strain>
    </source>
</reference>
<keyword evidence="3" id="KW-1185">Reference proteome</keyword>
<dbReference type="KEGG" id="amv:ACMV_24690"/>
<gene>
    <name evidence="2" type="ordered locus">ACMV_24690</name>
</gene>
<keyword evidence="1" id="KW-1277">Toxin-antitoxin system</keyword>
<evidence type="ECO:0000256" key="1">
    <source>
        <dbReference type="ARBA" id="ARBA00022649"/>
    </source>
</evidence>
<dbReference type="InterPro" id="IPR009956">
    <property type="entry name" value="Post-segregation_anti-tox_CcdA"/>
</dbReference>
<dbReference type="HOGENOM" id="CLU_157097_3_1_5"/>
<dbReference type="Pfam" id="PF07362">
    <property type="entry name" value="CcdA"/>
    <property type="match status" value="1"/>
</dbReference>
<sequence>MLWQIMLCAGYAHDICAYPAHLLLEEQRMSMPQPSDRTMASSRRATNVTLPAALLQDARSLGINLSQACEQGVATAVAAARRQRWLDENRAAFQAWNEHVESHGLPLAAYRQF</sequence>
<protein>
    <recommendedName>
        <fullName evidence="4">Post-segregation antitoxin CcdA</fullName>
    </recommendedName>
</protein>
<proteinExistence type="predicted"/>